<evidence type="ECO:0000256" key="2">
    <source>
        <dbReference type="ARBA" id="ARBA00022771"/>
    </source>
</evidence>
<dbReference type="InterPro" id="IPR043312">
    <property type="entry name" value="AtBBR-like"/>
</dbReference>
<proteinExistence type="predicted"/>
<dbReference type="Gene3D" id="3.30.40.10">
    <property type="entry name" value="Zinc/RING finger domain, C3HC4 (zinc finger)"/>
    <property type="match status" value="1"/>
</dbReference>
<protein>
    <recommendedName>
        <fullName evidence="6">RING-type domain-containing protein</fullName>
    </recommendedName>
</protein>
<dbReference type="SMART" id="SM00184">
    <property type="entry name" value="RING"/>
    <property type="match status" value="1"/>
</dbReference>
<dbReference type="PROSITE" id="PS50089">
    <property type="entry name" value="ZF_RING_2"/>
    <property type="match status" value="1"/>
</dbReference>
<dbReference type="EMBL" id="JAJJMA010095140">
    <property type="protein sequence ID" value="MCL7029877.1"/>
    <property type="molecule type" value="Genomic_DNA"/>
</dbReference>
<feature type="compositionally biased region" description="Acidic residues" evidence="5">
    <location>
        <begin position="50"/>
        <end position="75"/>
    </location>
</feature>
<dbReference type="PANTHER" id="PTHR47530:SF4">
    <property type="entry name" value="E3 UBIQUITIN LIGASE BIG BROTHER-RELATED"/>
    <property type="match status" value="1"/>
</dbReference>
<keyword evidence="3" id="KW-0862">Zinc</keyword>
<dbReference type="SMART" id="SM00744">
    <property type="entry name" value="RINGv"/>
    <property type="match status" value="1"/>
</dbReference>
<sequence>MDNEENKQNDTYSNRIPYVQLNWIDSDYAFALALQEEETALTPFLVSESESSESDDDFEGESEADDNVSNEMNEIDEAELLDLNEEASNDDEDMEEDDIDPDELSYEDLIALGEFVGTENKGLSTDKIKSSITPYAYKSQLDRKYGVDQCVICQTEYEDEEQVMTLPCDHTYHSECISKWLQIKKVCAICNSEVTGSLP</sequence>
<keyword evidence="2 4" id="KW-0863">Zinc-finger</keyword>
<dbReference type="InterPro" id="IPR013083">
    <property type="entry name" value="Znf_RING/FYVE/PHD"/>
</dbReference>
<comment type="caution">
    <text evidence="7">The sequence shown here is derived from an EMBL/GenBank/DDBJ whole genome shotgun (WGS) entry which is preliminary data.</text>
</comment>
<keyword evidence="1" id="KW-0479">Metal-binding</keyword>
<evidence type="ECO:0000313" key="7">
    <source>
        <dbReference type="EMBL" id="MCL7029877.1"/>
    </source>
</evidence>
<reference evidence="7" key="1">
    <citation type="submission" date="2022-03" db="EMBL/GenBank/DDBJ databases">
        <title>A functionally conserved STORR gene fusion in Papaver species that diverged 16.8 million years ago.</title>
        <authorList>
            <person name="Catania T."/>
        </authorList>
    </citation>
    <scope>NUCLEOTIDE SEQUENCE</scope>
    <source>
        <strain evidence="7">S-191538</strain>
    </source>
</reference>
<evidence type="ECO:0000256" key="5">
    <source>
        <dbReference type="SAM" id="MobiDB-lite"/>
    </source>
</evidence>
<dbReference type="Pfam" id="PF13639">
    <property type="entry name" value="zf-RING_2"/>
    <property type="match status" value="1"/>
</dbReference>
<dbReference type="Proteomes" id="UP001177140">
    <property type="component" value="Unassembled WGS sequence"/>
</dbReference>
<dbReference type="PANTHER" id="PTHR47530">
    <property type="entry name" value="E3 UBIQUITIN LIGASE BIG BROTHER-RELATED"/>
    <property type="match status" value="1"/>
</dbReference>
<keyword evidence="8" id="KW-1185">Reference proteome</keyword>
<dbReference type="InterPro" id="IPR001841">
    <property type="entry name" value="Znf_RING"/>
</dbReference>
<evidence type="ECO:0000256" key="4">
    <source>
        <dbReference type="PROSITE-ProRule" id="PRU00175"/>
    </source>
</evidence>
<dbReference type="InterPro" id="IPR011016">
    <property type="entry name" value="Znf_RING-CH"/>
</dbReference>
<dbReference type="AlphaFoldDB" id="A0AA41S460"/>
<evidence type="ECO:0000259" key="6">
    <source>
        <dbReference type="PROSITE" id="PS50089"/>
    </source>
</evidence>
<feature type="region of interest" description="Disordered" evidence="5">
    <location>
        <begin position="43"/>
        <end position="75"/>
    </location>
</feature>
<dbReference type="GO" id="GO:0008270">
    <property type="term" value="F:zinc ion binding"/>
    <property type="evidence" value="ECO:0007669"/>
    <property type="project" value="UniProtKB-KW"/>
</dbReference>
<dbReference type="SUPFAM" id="SSF57850">
    <property type="entry name" value="RING/U-box"/>
    <property type="match status" value="1"/>
</dbReference>
<accession>A0AA41S460</accession>
<evidence type="ECO:0000256" key="1">
    <source>
        <dbReference type="ARBA" id="ARBA00022723"/>
    </source>
</evidence>
<dbReference type="FunFam" id="3.30.40.10:FF:000226">
    <property type="entry name" value="E3 ubiquitin ligase BIG BROTHER"/>
    <property type="match status" value="1"/>
</dbReference>
<feature type="domain" description="RING-type" evidence="6">
    <location>
        <begin position="150"/>
        <end position="191"/>
    </location>
</feature>
<evidence type="ECO:0000313" key="8">
    <source>
        <dbReference type="Proteomes" id="UP001177140"/>
    </source>
</evidence>
<evidence type="ECO:0000256" key="3">
    <source>
        <dbReference type="ARBA" id="ARBA00022833"/>
    </source>
</evidence>
<gene>
    <name evidence="7" type="ORF">MKW94_028641</name>
</gene>
<name>A0AA41S460_PAPNU</name>
<organism evidence="7 8">
    <name type="scientific">Papaver nudicaule</name>
    <name type="common">Iceland poppy</name>
    <dbReference type="NCBI Taxonomy" id="74823"/>
    <lineage>
        <taxon>Eukaryota</taxon>
        <taxon>Viridiplantae</taxon>
        <taxon>Streptophyta</taxon>
        <taxon>Embryophyta</taxon>
        <taxon>Tracheophyta</taxon>
        <taxon>Spermatophyta</taxon>
        <taxon>Magnoliopsida</taxon>
        <taxon>Ranunculales</taxon>
        <taxon>Papaveraceae</taxon>
        <taxon>Papaveroideae</taxon>
        <taxon>Papaver</taxon>
    </lineage>
</organism>